<comment type="similarity">
    <text evidence="2">Belongs to the HPPK family.</text>
</comment>
<dbReference type="EC" id="2.7.6.3" evidence="3"/>
<dbReference type="SUPFAM" id="SSF55083">
    <property type="entry name" value="6-hydroxymethyl-7,8-dihydropterin pyrophosphokinase, HPPK"/>
    <property type="match status" value="1"/>
</dbReference>
<proteinExistence type="inferred from homology"/>
<dbReference type="PANTHER" id="PTHR43071">
    <property type="entry name" value="2-AMINO-4-HYDROXY-6-HYDROXYMETHYLDIHYDROPTERIDINE PYROPHOSPHOKINASE"/>
    <property type="match status" value="1"/>
</dbReference>
<dbReference type="GO" id="GO:0005524">
    <property type="term" value="F:ATP binding"/>
    <property type="evidence" value="ECO:0007669"/>
    <property type="project" value="UniProtKB-KW"/>
</dbReference>
<dbReference type="AlphaFoldDB" id="A0A4R1JLI0"/>
<evidence type="ECO:0000256" key="4">
    <source>
        <dbReference type="ARBA" id="ARBA00016218"/>
    </source>
</evidence>
<dbReference type="InterPro" id="IPR000550">
    <property type="entry name" value="Hppk"/>
</dbReference>
<accession>A0A4R1JLI0</accession>
<evidence type="ECO:0000256" key="8">
    <source>
        <dbReference type="ARBA" id="ARBA00022840"/>
    </source>
</evidence>
<evidence type="ECO:0000256" key="12">
    <source>
        <dbReference type="ARBA" id="ARBA00033413"/>
    </source>
</evidence>
<comment type="pathway">
    <text evidence="1">Cofactor biosynthesis; tetrahydrofolate biosynthesis; 2-amino-4-hydroxy-6-hydroxymethyl-7,8-dihydropteridine diphosphate from 7,8-dihydroneopterin triphosphate: step 4/4.</text>
</comment>
<dbReference type="EMBL" id="SMGD01000013">
    <property type="protein sequence ID" value="TCK51908.1"/>
    <property type="molecule type" value="Genomic_DNA"/>
</dbReference>
<organism evidence="14 15">
    <name type="scientific">Celerinatantimonas diazotrophica</name>
    <dbReference type="NCBI Taxonomy" id="412034"/>
    <lineage>
        <taxon>Bacteria</taxon>
        <taxon>Pseudomonadati</taxon>
        <taxon>Pseudomonadota</taxon>
        <taxon>Gammaproteobacteria</taxon>
        <taxon>Celerinatantimonadaceae</taxon>
        <taxon>Celerinatantimonas</taxon>
    </lineage>
</organism>
<evidence type="ECO:0000256" key="9">
    <source>
        <dbReference type="ARBA" id="ARBA00022909"/>
    </source>
</evidence>
<dbReference type="GO" id="GO:0046656">
    <property type="term" value="P:folic acid biosynthetic process"/>
    <property type="evidence" value="ECO:0007669"/>
    <property type="project" value="UniProtKB-KW"/>
</dbReference>
<comment type="function">
    <text evidence="10">Catalyzes the transfer of pyrophosphate from adenosine triphosphate (ATP) to 6-hydroxymethyl-7,8-dihydropterin, an enzymatic step in folate biosynthesis pathway.</text>
</comment>
<dbReference type="OrthoDB" id="582926at2"/>
<dbReference type="GO" id="GO:0046654">
    <property type="term" value="P:tetrahydrofolate biosynthetic process"/>
    <property type="evidence" value="ECO:0007669"/>
    <property type="project" value="UniProtKB-UniPathway"/>
</dbReference>
<evidence type="ECO:0000256" key="3">
    <source>
        <dbReference type="ARBA" id="ARBA00013253"/>
    </source>
</evidence>
<evidence type="ECO:0000256" key="7">
    <source>
        <dbReference type="ARBA" id="ARBA00022777"/>
    </source>
</evidence>
<dbReference type="GO" id="GO:0003848">
    <property type="term" value="F:2-amino-4-hydroxy-6-hydroxymethyldihydropteridine diphosphokinase activity"/>
    <property type="evidence" value="ECO:0007669"/>
    <property type="project" value="UniProtKB-EC"/>
</dbReference>
<evidence type="ECO:0000259" key="13">
    <source>
        <dbReference type="Pfam" id="PF01288"/>
    </source>
</evidence>
<dbReference type="InterPro" id="IPR035907">
    <property type="entry name" value="Hppk_sf"/>
</dbReference>
<name>A0A4R1JLI0_9GAMM</name>
<evidence type="ECO:0000256" key="11">
    <source>
        <dbReference type="ARBA" id="ARBA00029766"/>
    </source>
</evidence>
<keyword evidence="5" id="KW-0808">Transferase</keyword>
<keyword evidence="9" id="KW-0289">Folate biosynthesis</keyword>
<dbReference type="Proteomes" id="UP000295565">
    <property type="component" value="Unassembled WGS sequence"/>
</dbReference>
<sequence length="160" mass="18296">MFYLCSLGSNITPEQHVPNAVEELIRHFSTPIRFSSFLYTEPCNIDSSKLFVNSLFEFTTEQSACEVKAFFNQLEETHGRDRSDPQRSIKDRALDLDIISYSQQRTHLDEAEVPDYLKGLYQELNDKNSLNGPFFRFTLAGKHLKLGDRATTVHSNASPC</sequence>
<gene>
    <name evidence="14" type="ORF">EV690_1995</name>
</gene>
<keyword evidence="15" id="KW-1185">Reference proteome</keyword>
<keyword evidence="8" id="KW-0067">ATP-binding</keyword>
<dbReference type="UniPathway" id="UPA00077">
    <property type="reaction ID" value="UER00155"/>
</dbReference>
<evidence type="ECO:0000313" key="15">
    <source>
        <dbReference type="Proteomes" id="UP000295565"/>
    </source>
</evidence>
<evidence type="ECO:0000256" key="2">
    <source>
        <dbReference type="ARBA" id="ARBA00005810"/>
    </source>
</evidence>
<dbReference type="Pfam" id="PF01288">
    <property type="entry name" value="HPPK"/>
    <property type="match status" value="1"/>
</dbReference>
<dbReference type="GO" id="GO:0016301">
    <property type="term" value="F:kinase activity"/>
    <property type="evidence" value="ECO:0007669"/>
    <property type="project" value="UniProtKB-KW"/>
</dbReference>
<dbReference type="PANTHER" id="PTHR43071:SF1">
    <property type="entry name" value="2-AMINO-4-HYDROXY-6-HYDROXYMETHYLDIHYDROPTERIDINE PYROPHOSPHOKINASE"/>
    <property type="match status" value="1"/>
</dbReference>
<evidence type="ECO:0000256" key="6">
    <source>
        <dbReference type="ARBA" id="ARBA00022741"/>
    </source>
</evidence>
<evidence type="ECO:0000256" key="1">
    <source>
        <dbReference type="ARBA" id="ARBA00005051"/>
    </source>
</evidence>
<feature type="domain" description="7,8-dihydro-6-hydroxymethylpterin-pyrophosphokinase" evidence="13">
    <location>
        <begin position="5"/>
        <end position="114"/>
    </location>
</feature>
<evidence type="ECO:0000313" key="14">
    <source>
        <dbReference type="EMBL" id="TCK51908.1"/>
    </source>
</evidence>
<evidence type="ECO:0000256" key="5">
    <source>
        <dbReference type="ARBA" id="ARBA00022679"/>
    </source>
</evidence>
<protein>
    <recommendedName>
        <fullName evidence="4">2-amino-4-hydroxy-6-hydroxymethyldihydropteridine pyrophosphokinase</fullName>
        <ecNumber evidence="3">2.7.6.3</ecNumber>
    </recommendedName>
    <alternativeName>
        <fullName evidence="11">6-hydroxymethyl-7,8-dihydropterin pyrophosphokinase</fullName>
    </alternativeName>
    <alternativeName>
        <fullName evidence="12">7,8-dihydro-6-hydroxymethylpterin-pyrophosphokinase</fullName>
    </alternativeName>
</protein>
<comment type="caution">
    <text evidence="14">The sequence shown here is derived from an EMBL/GenBank/DDBJ whole genome shotgun (WGS) entry which is preliminary data.</text>
</comment>
<evidence type="ECO:0000256" key="10">
    <source>
        <dbReference type="ARBA" id="ARBA00029409"/>
    </source>
</evidence>
<keyword evidence="7 14" id="KW-0418">Kinase</keyword>
<reference evidence="14 15" key="1">
    <citation type="submission" date="2019-03" db="EMBL/GenBank/DDBJ databases">
        <title>Genomic Encyclopedia of Type Strains, Phase IV (KMG-IV): sequencing the most valuable type-strain genomes for metagenomic binning, comparative biology and taxonomic classification.</title>
        <authorList>
            <person name="Goeker M."/>
        </authorList>
    </citation>
    <scope>NUCLEOTIDE SEQUENCE [LARGE SCALE GENOMIC DNA]</scope>
    <source>
        <strain evidence="14 15">DSM 18577</strain>
    </source>
</reference>
<keyword evidence="6" id="KW-0547">Nucleotide-binding</keyword>
<dbReference type="Gene3D" id="3.30.70.560">
    <property type="entry name" value="7,8-Dihydro-6-hydroxymethylpterin-pyrophosphokinase HPPK"/>
    <property type="match status" value="1"/>
</dbReference>
<dbReference type="RefSeq" id="WP_131912820.1">
    <property type="nucleotide sequence ID" value="NZ_OU594967.1"/>
</dbReference>